<evidence type="ECO:0000313" key="2">
    <source>
        <dbReference type="Proteomes" id="UP000635606"/>
    </source>
</evidence>
<proteinExistence type="predicted"/>
<reference evidence="1" key="1">
    <citation type="submission" date="2021-01" db="EMBL/GenBank/DDBJ databases">
        <title>Whole genome shotgun sequence of Virgisporangium ochraceum NBRC 16418.</title>
        <authorList>
            <person name="Komaki H."/>
            <person name="Tamura T."/>
        </authorList>
    </citation>
    <scope>NUCLEOTIDE SEQUENCE</scope>
    <source>
        <strain evidence="1">NBRC 16418</strain>
    </source>
</reference>
<name>A0A8J3ZU56_9ACTN</name>
<protein>
    <submittedName>
        <fullName evidence="1">Uncharacterized protein</fullName>
    </submittedName>
</protein>
<gene>
    <name evidence="1" type="ORF">Voc01_024670</name>
</gene>
<sequence length="56" mass="6137">MALGFLTWVRRLDAGLDVAVGAGEGLHPGVDGERCPRYRHLRNGTFRARPSFPTGE</sequence>
<dbReference type="AlphaFoldDB" id="A0A8J3ZU56"/>
<dbReference type="EMBL" id="BOPH01000027">
    <property type="protein sequence ID" value="GIJ67550.1"/>
    <property type="molecule type" value="Genomic_DNA"/>
</dbReference>
<keyword evidence="2" id="KW-1185">Reference proteome</keyword>
<dbReference type="Proteomes" id="UP000635606">
    <property type="component" value="Unassembled WGS sequence"/>
</dbReference>
<organism evidence="1 2">
    <name type="scientific">Virgisporangium ochraceum</name>
    <dbReference type="NCBI Taxonomy" id="65505"/>
    <lineage>
        <taxon>Bacteria</taxon>
        <taxon>Bacillati</taxon>
        <taxon>Actinomycetota</taxon>
        <taxon>Actinomycetes</taxon>
        <taxon>Micromonosporales</taxon>
        <taxon>Micromonosporaceae</taxon>
        <taxon>Virgisporangium</taxon>
    </lineage>
</organism>
<evidence type="ECO:0000313" key="1">
    <source>
        <dbReference type="EMBL" id="GIJ67550.1"/>
    </source>
</evidence>
<comment type="caution">
    <text evidence="1">The sequence shown here is derived from an EMBL/GenBank/DDBJ whole genome shotgun (WGS) entry which is preliminary data.</text>
</comment>
<accession>A0A8J3ZU56</accession>